<proteinExistence type="predicted"/>
<dbReference type="EMBL" id="JACOOL010000009">
    <property type="protein sequence ID" value="MBC5637780.1"/>
    <property type="molecule type" value="Genomic_DNA"/>
</dbReference>
<dbReference type="AlphaFoldDB" id="A0A923L7H3"/>
<feature type="chain" id="PRO_5038031836" description="Lipoprotein" evidence="1">
    <location>
        <begin position="26"/>
        <end position="168"/>
    </location>
</feature>
<sequence length="168" mass="19478">MKRLLLVVTGLVLAMVLAACSSPEADEVLEYHNAVVDEVHPLMDKLASLYEQMTVMETEDEVIDLYDNEIIPVVNEINDYYDGQKIEYDATKEYHKLLQEQANSLEATVLKEKEFFEALLDENTTEEELMTLDQEVVELNTITEEKNKAVADHYDYLLEEYNFIEEDE</sequence>
<dbReference type="Proteomes" id="UP000637359">
    <property type="component" value="Unassembled WGS sequence"/>
</dbReference>
<name>A0A923L7H3_9BACI</name>
<protein>
    <recommendedName>
        <fullName evidence="4">Lipoprotein</fullName>
    </recommendedName>
</protein>
<dbReference type="PROSITE" id="PS51257">
    <property type="entry name" value="PROKAR_LIPOPROTEIN"/>
    <property type="match status" value="1"/>
</dbReference>
<dbReference type="RefSeq" id="WP_186870484.1">
    <property type="nucleotide sequence ID" value="NZ_JACOOL010000009.1"/>
</dbReference>
<evidence type="ECO:0000313" key="3">
    <source>
        <dbReference type="Proteomes" id="UP000637359"/>
    </source>
</evidence>
<accession>A0A923L7H3</accession>
<feature type="signal peptide" evidence="1">
    <location>
        <begin position="1"/>
        <end position="25"/>
    </location>
</feature>
<keyword evidence="3" id="KW-1185">Reference proteome</keyword>
<organism evidence="2 3">
    <name type="scientific">Ornithinibacillus hominis</name>
    <dbReference type="NCBI Taxonomy" id="2763055"/>
    <lineage>
        <taxon>Bacteria</taxon>
        <taxon>Bacillati</taxon>
        <taxon>Bacillota</taxon>
        <taxon>Bacilli</taxon>
        <taxon>Bacillales</taxon>
        <taxon>Bacillaceae</taxon>
        <taxon>Ornithinibacillus</taxon>
    </lineage>
</organism>
<evidence type="ECO:0008006" key="4">
    <source>
        <dbReference type="Google" id="ProtNLM"/>
    </source>
</evidence>
<evidence type="ECO:0000313" key="2">
    <source>
        <dbReference type="EMBL" id="MBC5637780.1"/>
    </source>
</evidence>
<evidence type="ECO:0000256" key="1">
    <source>
        <dbReference type="SAM" id="SignalP"/>
    </source>
</evidence>
<keyword evidence="1" id="KW-0732">Signal</keyword>
<comment type="caution">
    <text evidence="2">The sequence shown here is derived from an EMBL/GenBank/DDBJ whole genome shotgun (WGS) entry which is preliminary data.</text>
</comment>
<gene>
    <name evidence="2" type="ORF">H8S33_13265</name>
</gene>
<reference evidence="2" key="1">
    <citation type="submission" date="2020-08" db="EMBL/GenBank/DDBJ databases">
        <title>Genome public.</title>
        <authorList>
            <person name="Liu C."/>
            <person name="Sun Q."/>
        </authorList>
    </citation>
    <scope>NUCLEOTIDE SEQUENCE</scope>
    <source>
        <strain evidence="2">BX22</strain>
    </source>
</reference>